<keyword evidence="5" id="KW-1185">Reference proteome</keyword>
<reference evidence="4 5" key="1">
    <citation type="submission" date="2023-10" db="EMBL/GenBank/DDBJ databases">
        <title>The genome sequence of Streptomyces sp. HUAS YS2.</title>
        <authorList>
            <person name="Mo P."/>
        </authorList>
    </citation>
    <scope>NUCLEOTIDE SEQUENCE [LARGE SCALE GENOMIC DNA]</scope>
    <source>
        <strain evidence="4 5">HUAS YS2</strain>
    </source>
</reference>
<feature type="compositionally biased region" description="Gly residues" evidence="2">
    <location>
        <begin position="208"/>
        <end position="224"/>
    </location>
</feature>
<accession>A0ABZ0M581</accession>
<dbReference type="PANTHER" id="PTHR32097:SF4">
    <property type="entry name" value="GENERAL STRESS PROTEIN 16U"/>
    <property type="match status" value="1"/>
</dbReference>
<comment type="similarity">
    <text evidence="1">Belongs to the CAPAB/TerDEXZ family.</text>
</comment>
<dbReference type="CDD" id="cd06974">
    <property type="entry name" value="TerD_like"/>
    <property type="match status" value="1"/>
</dbReference>
<dbReference type="EMBL" id="CP137573">
    <property type="protein sequence ID" value="WOX26839.1"/>
    <property type="molecule type" value="Genomic_DNA"/>
</dbReference>
<evidence type="ECO:0000256" key="1">
    <source>
        <dbReference type="ARBA" id="ARBA00008775"/>
    </source>
</evidence>
<dbReference type="Gene3D" id="2.60.60.30">
    <property type="entry name" value="sav2460 like domains"/>
    <property type="match status" value="1"/>
</dbReference>
<dbReference type="Proteomes" id="UP001301731">
    <property type="component" value="Chromosome"/>
</dbReference>
<protein>
    <submittedName>
        <fullName evidence="4">TerD family protein</fullName>
    </submittedName>
</protein>
<feature type="compositionally biased region" description="Low complexity" evidence="2">
    <location>
        <begin position="236"/>
        <end position="250"/>
    </location>
</feature>
<feature type="domain" description="TerD" evidence="3">
    <location>
        <begin position="38"/>
        <end position="153"/>
    </location>
</feature>
<dbReference type="InterPro" id="IPR003325">
    <property type="entry name" value="TerD"/>
</dbReference>
<sequence>MIKGENLPVPGQEWRIEVGRQAAGEGVPEVAVFALLLDAAGKAVQHIVLERAGAVDDRSVDRLDLDTERVGSDVRRIVIVAVGRNGTLGQVPGLSVRTLSAVTGEQLALYEIDDATTESALVLGEYYRRDGGWKFRAMGEGYDAGLVALAEDFGISVPTPAPGGPGPVELPHGAVGKVAGPAAPGPVELPRGAVGKSSGPAADTEWGQGSGSALGQGHGGGSGPTEGEAQAHGRGPHAPHASAQAQSEAQSEARSEAPSRRSTQSSPEAPSRRPGAISVVPSPTPSPEAVAAAGILGGEFDDIVYSGRGSAKFAMDTTPPPGYVLVDFARTGKGHFDLDSIDWNGREAVDLGDWSTSHRFERRAMWCDSLYPLRFRVSCDDSDEWTIVIRPVSTVRVLGEAATGRGSEVLLHTGPAGELVSRLSPTETTGSVRVEGYEPRRPGAPTRYPVTLAYESGRSPRDARELPEGPLLVAVVQGAGDWSLEVRPPGSVPPQEERRGFWRRIRGS</sequence>
<organism evidence="4 5">
    <name type="scientific">Streptomyces solicathayae</name>
    <dbReference type="NCBI Taxonomy" id="3081768"/>
    <lineage>
        <taxon>Bacteria</taxon>
        <taxon>Bacillati</taxon>
        <taxon>Actinomycetota</taxon>
        <taxon>Actinomycetes</taxon>
        <taxon>Kitasatosporales</taxon>
        <taxon>Streptomycetaceae</taxon>
        <taxon>Streptomyces</taxon>
    </lineage>
</organism>
<feature type="region of interest" description="Disordered" evidence="2">
    <location>
        <begin position="160"/>
        <end position="287"/>
    </location>
</feature>
<gene>
    <name evidence="4" type="ORF">R2D22_33645</name>
</gene>
<proteinExistence type="inferred from homology"/>
<dbReference type="PANTHER" id="PTHR32097">
    <property type="entry name" value="CAMP-BINDING PROTEIN 1-RELATED"/>
    <property type="match status" value="1"/>
</dbReference>
<evidence type="ECO:0000259" key="3">
    <source>
        <dbReference type="Pfam" id="PF02342"/>
    </source>
</evidence>
<dbReference type="InterPro" id="IPR051324">
    <property type="entry name" value="Stress/Tellurium_Resist"/>
</dbReference>
<evidence type="ECO:0000256" key="2">
    <source>
        <dbReference type="SAM" id="MobiDB-lite"/>
    </source>
</evidence>
<dbReference type="RefSeq" id="WP_318110138.1">
    <property type="nucleotide sequence ID" value="NZ_CP137573.1"/>
</dbReference>
<name>A0ABZ0M581_9ACTN</name>
<evidence type="ECO:0000313" key="5">
    <source>
        <dbReference type="Proteomes" id="UP001301731"/>
    </source>
</evidence>
<evidence type="ECO:0000313" key="4">
    <source>
        <dbReference type="EMBL" id="WOX26839.1"/>
    </source>
</evidence>
<dbReference type="Pfam" id="PF02342">
    <property type="entry name" value="TerD"/>
    <property type="match status" value="1"/>
</dbReference>
<feature type="compositionally biased region" description="Low complexity" evidence="2">
    <location>
        <begin position="171"/>
        <end position="186"/>
    </location>
</feature>